<dbReference type="FunFam" id="3.80.10.10:FF:000234">
    <property type="entry name" value="Probable inactive receptor kinase RLK902"/>
    <property type="match status" value="1"/>
</dbReference>
<evidence type="ECO:0000313" key="17">
    <source>
        <dbReference type="Proteomes" id="UP000828251"/>
    </source>
</evidence>
<evidence type="ECO:0000256" key="12">
    <source>
        <dbReference type="SAM" id="MobiDB-lite"/>
    </source>
</evidence>
<dbReference type="Pfam" id="PF07714">
    <property type="entry name" value="PK_Tyr_Ser-Thr"/>
    <property type="match status" value="1"/>
</dbReference>
<dbReference type="Pfam" id="PF00560">
    <property type="entry name" value="LRR_1"/>
    <property type="match status" value="3"/>
</dbReference>
<evidence type="ECO:0000313" key="16">
    <source>
        <dbReference type="EMBL" id="KAH1075378.1"/>
    </source>
</evidence>
<evidence type="ECO:0000256" key="9">
    <source>
        <dbReference type="ARBA" id="ARBA00022989"/>
    </source>
</evidence>
<evidence type="ECO:0000256" key="10">
    <source>
        <dbReference type="ARBA" id="ARBA00023136"/>
    </source>
</evidence>
<evidence type="ECO:0000256" key="3">
    <source>
        <dbReference type="ARBA" id="ARBA00022614"/>
    </source>
</evidence>
<feature type="compositionally biased region" description="Polar residues" evidence="12">
    <location>
        <begin position="608"/>
        <end position="619"/>
    </location>
</feature>
<dbReference type="Gene3D" id="3.30.200.20">
    <property type="entry name" value="Phosphorylase Kinase, domain 1"/>
    <property type="match status" value="1"/>
</dbReference>
<evidence type="ECO:0000256" key="11">
    <source>
        <dbReference type="PROSITE-ProRule" id="PRU10141"/>
    </source>
</evidence>
<dbReference type="AlphaFoldDB" id="A0A9D4A0G9"/>
<feature type="domain" description="Protein kinase" evidence="15">
    <location>
        <begin position="325"/>
        <end position="596"/>
    </location>
</feature>
<dbReference type="OrthoDB" id="676979at2759"/>
<accession>A0A9D4A0G9</accession>
<protein>
    <recommendedName>
        <fullName evidence="15">Protein kinase domain-containing protein</fullName>
    </recommendedName>
</protein>
<dbReference type="InterPro" id="IPR003591">
    <property type="entry name" value="Leu-rich_rpt_typical-subtyp"/>
</dbReference>
<comment type="caution">
    <text evidence="16">The sequence shown here is derived from an EMBL/GenBank/DDBJ whole genome shotgun (WGS) entry which is preliminary data.</text>
</comment>
<dbReference type="Proteomes" id="UP000828251">
    <property type="component" value="Unassembled WGS sequence"/>
</dbReference>
<gene>
    <name evidence="16" type="ORF">J1N35_027706</name>
</gene>
<dbReference type="InterPro" id="IPR001245">
    <property type="entry name" value="Ser-Thr/Tyr_kinase_cat_dom"/>
</dbReference>
<dbReference type="SUPFAM" id="SSF56112">
    <property type="entry name" value="Protein kinase-like (PK-like)"/>
    <property type="match status" value="1"/>
</dbReference>
<dbReference type="Gene3D" id="1.10.510.10">
    <property type="entry name" value="Transferase(Phosphotransferase) domain 1"/>
    <property type="match status" value="1"/>
</dbReference>
<feature type="chain" id="PRO_5039174417" description="Protein kinase domain-containing protein" evidence="14">
    <location>
        <begin position="25"/>
        <end position="664"/>
    </location>
</feature>
<keyword evidence="5 14" id="KW-0732">Signal</keyword>
<evidence type="ECO:0000256" key="14">
    <source>
        <dbReference type="SAM" id="SignalP"/>
    </source>
</evidence>
<keyword evidence="17" id="KW-1185">Reference proteome</keyword>
<reference evidence="16 17" key="1">
    <citation type="journal article" date="2021" name="Plant Biotechnol. J.">
        <title>Multi-omics assisted identification of the key and species-specific regulatory components of drought-tolerant mechanisms in Gossypium stocksii.</title>
        <authorList>
            <person name="Yu D."/>
            <person name="Ke L."/>
            <person name="Zhang D."/>
            <person name="Wu Y."/>
            <person name="Sun Y."/>
            <person name="Mei J."/>
            <person name="Sun J."/>
            <person name="Sun Y."/>
        </authorList>
    </citation>
    <scope>NUCLEOTIDE SEQUENCE [LARGE SCALE GENOMIC DNA]</scope>
    <source>
        <strain evidence="17">cv. E1</strain>
        <tissue evidence="16">Leaf</tissue>
    </source>
</reference>
<dbReference type="Pfam" id="PF08263">
    <property type="entry name" value="LRRNT_2"/>
    <property type="match status" value="1"/>
</dbReference>
<dbReference type="FunFam" id="3.30.200.20:FF:000307">
    <property type="entry name" value="pollen receptor-like kinase 1"/>
    <property type="match status" value="1"/>
</dbReference>
<evidence type="ECO:0000256" key="7">
    <source>
        <dbReference type="ARBA" id="ARBA00022741"/>
    </source>
</evidence>
<evidence type="ECO:0000256" key="8">
    <source>
        <dbReference type="ARBA" id="ARBA00022840"/>
    </source>
</evidence>
<proteinExistence type="predicted"/>
<name>A0A9D4A0G9_9ROSI</name>
<dbReference type="Gene3D" id="3.80.10.10">
    <property type="entry name" value="Ribonuclease Inhibitor"/>
    <property type="match status" value="2"/>
</dbReference>
<dbReference type="InterPro" id="IPR032675">
    <property type="entry name" value="LRR_dom_sf"/>
</dbReference>
<evidence type="ECO:0000256" key="13">
    <source>
        <dbReference type="SAM" id="Phobius"/>
    </source>
</evidence>
<evidence type="ECO:0000256" key="2">
    <source>
        <dbReference type="ARBA" id="ARBA00022553"/>
    </source>
</evidence>
<dbReference type="GO" id="GO:0016020">
    <property type="term" value="C:membrane"/>
    <property type="evidence" value="ECO:0007669"/>
    <property type="project" value="UniProtKB-SubCell"/>
</dbReference>
<evidence type="ECO:0000256" key="6">
    <source>
        <dbReference type="ARBA" id="ARBA00022737"/>
    </source>
</evidence>
<evidence type="ECO:0000256" key="5">
    <source>
        <dbReference type="ARBA" id="ARBA00022729"/>
    </source>
</evidence>
<dbReference type="PROSITE" id="PS00107">
    <property type="entry name" value="PROTEIN_KINASE_ATP"/>
    <property type="match status" value="1"/>
</dbReference>
<keyword evidence="7 11" id="KW-0547">Nucleotide-binding</keyword>
<organism evidence="16 17">
    <name type="scientific">Gossypium stocksii</name>
    <dbReference type="NCBI Taxonomy" id="47602"/>
    <lineage>
        <taxon>Eukaryota</taxon>
        <taxon>Viridiplantae</taxon>
        <taxon>Streptophyta</taxon>
        <taxon>Embryophyta</taxon>
        <taxon>Tracheophyta</taxon>
        <taxon>Spermatophyta</taxon>
        <taxon>Magnoliopsida</taxon>
        <taxon>eudicotyledons</taxon>
        <taxon>Gunneridae</taxon>
        <taxon>Pentapetalae</taxon>
        <taxon>rosids</taxon>
        <taxon>malvids</taxon>
        <taxon>Malvales</taxon>
        <taxon>Malvaceae</taxon>
        <taxon>Malvoideae</taxon>
        <taxon>Gossypium</taxon>
    </lineage>
</organism>
<dbReference type="InterPro" id="IPR011009">
    <property type="entry name" value="Kinase-like_dom_sf"/>
</dbReference>
<dbReference type="InterPro" id="IPR001611">
    <property type="entry name" value="Leu-rich_rpt"/>
</dbReference>
<keyword evidence="3" id="KW-0433">Leucine-rich repeat</keyword>
<dbReference type="InterPro" id="IPR013210">
    <property type="entry name" value="LRR_N_plant-typ"/>
</dbReference>
<feature type="binding site" evidence="11">
    <location>
        <position position="353"/>
    </location>
    <ligand>
        <name>ATP</name>
        <dbReference type="ChEBI" id="CHEBI:30616"/>
    </ligand>
</feature>
<dbReference type="SUPFAM" id="SSF52058">
    <property type="entry name" value="L domain-like"/>
    <property type="match status" value="1"/>
</dbReference>
<comment type="subcellular location">
    <subcellularLocation>
        <location evidence="1">Membrane</location>
    </subcellularLocation>
</comment>
<dbReference type="PRINTS" id="PR00019">
    <property type="entry name" value="LEURICHRPT"/>
</dbReference>
<dbReference type="GO" id="GO:0005524">
    <property type="term" value="F:ATP binding"/>
    <property type="evidence" value="ECO:0007669"/>
    <property type="project" value="UniProtKB-UniRule"/>
</dbReference>
<keyword evidence="2" id="KW-0597">Phosphoprotein</keyword>
<keyword evidence="10 13" id="KW-0472">Membrane</keyword>
<dbReference type="FunFam" id="1.10.510.10:FF:000095">
    <property type="entry name" value="protein STRUBBELIG-RECEPTOR FAMILY 8"/>
    <property type="match status" value="1"/>
</dbReference>
<evidence type="ECO:0000256" key="4">
    <source>
        <dbReference type="ARBA" id="ARBA00022692"/>
    </source>
</evidence>
<dbReference type="PROSITE" id="PS50011">
    <property type="entry name" value="PROTEIN_KINASE_DOM"/>
    <property type="match status" value="1"/>
</dbReference>
<dbReference type="Pfam" id="PF13855">
    <property type="entry name" value="LRR_8"/>
    <property type="match status" value="1"/>
</dbReference>
<keyword evidence="8 11" id="KW-0067">ATP-binding</keyword>
<feature type="signal peptide" evidence="14">
    <location>
        <begin position="1"/>
        <end position="24"/>
    </location>
</feature>
<evidence type="ECO:0000259" key="15">
    <source>
        <dbReference type="PROSITE" id="PS50011"/>
    </source>
</evidence>
<feature type="region of interest" description="Disordered" evidence="12">
    <location>
        <begin position="224"/>
        <end position="243"/>
    </location>
</feature>
<dbReference type="InterPro" id="IPR000719">
    <property type="entry name" value="Prot_kinase_dom"/>
</dbReference>
<dbReference type="PROSITE" id="PS51450">
    <property type="entry name" value="LRR"/>
    <property type="match status" value="1"/>
</dbReference>
<evidence type="ECO:0000256" key="1">
    <source>
        <dbReference type="ARBA" id="ARBA00004370"/>
    </source>
</evidence>
<keyword evidence="4 13" id="KW-0812">Transmembrane</keyword>
<keyword evidence="9 13" id="KW-1133">Transmembrane helix</keyword>
<feature type="region of interest" description="Disordered" evidence="12">
    <location>
        <begin position="608"/>
        <end position="630"/>
    </location>
</feature>
<keyword evidence="6" id="KW-0677">Repeat</keyword>
<dbReference type="GO" id="GO:0004672">
    <property type="term" value="F:protein kinase activity"/>
    <property type="evidence" value="ECO:0007669"/>
    <property type="project" value="InterPro"/>
</dbReference>
<dbReference type="PANTHER" id="PTHR48010:SF1">
    <property type="entry name" value="PROTEIN KINASE DOMAIN-CONTAINING PROTEIN"/>
    <property type="match status" value="1"/>
</dbReference>
<dbReference type="PANTHER" id="PTHR48010">
    <property type="entry name" value="OS05G0588300 PROTEIN"/>
    <property type="match status" value="1"/>
</dbReference>
<sequence length="664" mass="73134">MGKKMKMNPLFIFLLGTIFTSIVAEPVKDKQALLDFIQHIHHSRSLKWSKQDSVCNTWVGVACNNDHSRVIGLHLPGMGFHGPIPRNTLSRLSALEVLSLRSNAISGSFPSDFTQLKNLTTLYLQFNNFSGPLPDFSIWNNLTIVNLSNNGFNGSINPSVSKSSHLTALDLSYNSLSGNIPDINIPSLQQLDLSNNNLTGIIPNSLERFPSWAFSGNTNLSSANGTLSPIPSQPPNGQPSKKGKNLSEPALLGIIIGSCCVLFILVALLIICCQSKQQKEQGVPENTPKKEIPLKRKASANHDNNNRLIFFEGCNLAFDLEDLLSASAEVLGKGTFGVTYKAALEDATTVAVKRLKEVTSAKREFEQHMEVIGHIRHENVSALRAYYYSKDEKLVVHDYHELGSISALLHGKRGEDRTPLDWETRLKIAIGAARGVAYIHTQNNGKLVHGNIKASNIFLNSERYGCVSDIGLAAVMSPMPLPVMRAAGYRAPEVTDTRKATQASDVYSFGVFLLELLTGKSPIHATGGEEIVHLVRWVHSVVREEWTAEVFDVELLRYPNIEEEMVEMLQIAMSCVARIAEQRPKMAGLVKMVEEIRRVNNGNQLSFETKSETSASTSIPHAVAETASSSTFPLTKNQPLWGFDGAEHHTDRDSLNIIALKNDH</sequence>
<dbReference type="InterPro" id="IPR017441">
    <property type="entry name" value="Protein_kinase_ATP_BS"/>
</dbReference>
<feature type="transmembrane region" description="Helical" evidence="13">
    <location>
        <begin position="250"/>
        <end position="271"/>
    </location>
</feature>
<dbReference type="SMART" id="SM00369">
    <property type="entry name" value="LRR_TYP"/>
    <property type="match status" value="3"/>
</dbReference>
<dbReference type="InterPro" id="IPR050994">
    <property type="entry name" value="At_inactive_RLKs"/>
</dbReference>
<dbReference type="EMBL" id="JAIQCV010000008">
    <property type="protein sequence ID" value="KAH1075378.1"/>
    <property type="molecule type" value="Genomic_DNA"/>
</dbReference>